<dbReference type="RefSeq" id="WP_307690405.1">
    <property type="nucleotide sequence ID" value="NZ_JAUSRO010000008.1"/>
</dbReference>
<dbReference type="PROSITE" id="PS51257">
    <property type="entry name" value="PROKAR_LIPOPROTEIN"/>
    <property type="match status" value="1"/>
</dbReference>
<keyword evidence="2" id="KW-0732">Signal</keyword>
<accession>A0ABT9S8C5</accession>
<reference evidence="3 4" key="1">
    <citation type="submission" date="2023-07" db="EMBL/GenBank/DDBJ databases">
        <title>Sorghum-associated microbial communities from plants grown in Nebraska, USA.</title>
        <authorList>
            <person name="Schachtman D."/>
        </authorList>
    </citation>
    <scope>NUCLEOTIDE SEQUENCE [LARGE SCALE GENOMIC DNA]</scope>
    <source>
        <strain evidence="3 4">DS1607</strain>
    </source>
</reference>
<keyword evidence="4" id="KW-1185">Reference proteome</keyword>
<evidence type="ECO:0000256" key="1">
    <source>
        <dbReference type="SAM" id="MobiDB-lite"/>
    </source>
</evidence>
<feature type="region of interest" description="Disordered" evidence="1">
    <location>
        <begin position="88"/>
        <end position="129"/>
    </location>
</feature>
<dbReference type="Proteomes" id="UP001226867">
    <property type="component" value="Unassembled WGS sequence"/>
</dbReference>
<gene>
    <name evidence="3" type="ORF">J2W36_002866</name>
</gene>
<name>A0ABT9S8C5_9BURK</name>
<dbReference type="EMBL" id="JAUSRO010000008">
    <property type="protein sequence ID" value="MDP9900600.1"/>
    <property type="molecule type" value="Genomic_DNA"/>
</dbReference>
<comment type="caution">
    <text evidence="3">The sequence shown here is derived from an EMBL/GenBank/DDBJ whole genome shotgun (WGS) entry which is preliminary data.</text>
</comment>
<evidence type="ECO:0008006" key="5">
    <source>
        <dbReference type="Google" id="ProtNLM"/>
    </source>
</evidence>
<organism evidence="3 4">
    <name type="scientific">Variovorax ginsengisoli</name>
    <dbReference type="NCBI Taxonomy" id="363844"/>
    <lineage>
        <taxon>Bacteria</taxon>
        <taxon>Pseudomonadati</taxon>
        <taxon>Pseudomonadota</taxon>
        <taxon>Betaproteobacteria</taxon>
        <taxon>Burkholderiales</taxon>
        <taxon>Comamonadaceae</taxon>
        <taxon>Variovorax</taxon>
    </lineage>
</organism>
<feature type="signal peptide" evidence="2">
    <location>
        <begin position="1"/>
        <end position="23"/>
    </location>
</feature>
<evidence type="ECO:0000313" key="3">
    <source>
        <dbReference type="EMBL" id="MDP9900600.1"/>
    </source>
</evidence>
<protein>
    <recommendedName>
        <fullName evidence="5">DUF4148 domain-containing protein</fullName>
    </recommendedName>
</protein>
<evidence type="ECO:0000256" key="2">
    <source>
        <dbReference type="SAM" id="SignalP"/>
    </source>
</evidence>
<evidence type="ECO:0000313" key="4">
    <source>
        <dbReference type="Proteomes" id="UP001226867"/>
    </source>
</evidence>
<feature type="chain" id="PRO_5046627955" description="DUF4148 domain-containing protein" evidence="2">
    <location>
        <begin position="24"/>
        <end position="129"/>
    </location>
</feature>
<proteinExistence type="predicted"/>
<sequence>MPRWLIASILAIMLSCYSFGALAQAVPGVHPHGPQQGTAQMQAEALVSLVSSQQDPQDDEPQPLSDKIDVATAAHGETGYDHAEAFDGLQRLRGPQRLSEPPARPLPTVAPTPLLERPKRPPRLALLSA</sequence>